<evidence type="ECO:0000313" key="1">
    <source>
        <dbReference type="EMBL" id="MVN89833.1"/>
    </source>
</evidence>
<dbReference type="Proteomes" id="UP000434850">
    <property type="component" value="Unassembled WGS sequence"/>
</dbReference>
<dbReference type="RefSeq" id="WP_157539624.1">
    <property type="nucleotide sequence ID" value="NZ_WQLA01000001.1"/>
</dbReference>
<reference evidence="1 2" key="1">
    <citation type="submission" date="2019-12" db="EMBL/GenBank/DDBJ databases">
        <title>Mucilaginibacter sp. HME9299 genome sequencing and assembly.</title>
        <authorList>
            <person name="Kang H."/>
            <person name="Kim H."/>
            <person name="Joh K."/>
        </authorList>
    </citation>
    <scope>NUCLEOTIDE SEQUENCE [LARGE SCALE GENOMIC DNA]</scope>
    <source>
        <strain evidence="1 2">HME9299</strain>
    </source>
</reference>
<comment type="caution">
    <text evidence="1">The sequence shown here is derived from an EMBL/GenBank/DDBJ whole genome shotgun (WGS) entry which is preliminary data.</text>
</comment>
<evidence type="ECO:0000313" key="2">
    <source>
        <dbReference type="Proteomes" id="UP000434850"/>
    </source>
</evidence>
<sequence length="245" mass="26937">MKSINVLVTLIALIVVLFTASCKKGEQANDKTISKKEFALQIGKSLYQSFNQTGTKAIASKKGTSLYTERSVQPACGSSTDSVINSYVSSNGLTQTVKGFLKLTYLCTGGNNVLNGYALRDSIHTIKETAAAREEMTVKEDYVALGSFGAVTINGKQNSHVKYDSKTGEAKNIDQYNEFILQDLFFAPTGFQSARIPYKAKGTYNGNSFDFEGYIQFYFDVKFVVSVGGETYWVNPADWSITEKI</sequence>
<dbReference type="AlphaFoldDB" id="A0A6I4IPE2"/>
<proteinExistence type="predicted"/>
<gene>
    <name evidence="1" type="ORF">GO816_01710</name>
</gene>
<protein>
    <recommendedName>
        <fullName evidence="3">Lipoprotein</fullName>
    </recommendedName>
</protein>
<name>A0A6I4IPE2_9SPHI</name>
<dbReference type="PROSITE" id="PS51257">
    <property type="entry name" value="PROKAR_LIPOPROTEIN"/>
    <property type="match status" value="1"/>
</dbReference>
<organism evidence="1 2">
    <name type="scientific">Mucilaginibacter aquatilis</name>
    <dbReference type="NCBI Taxonomy" id="1517760"/>
    <lineage>
        <taxon>Bacteria</taxon>
        <taxon>Pseudomonadati</taxon>
        <taxon>Bacteroidota</taxon>
        <taxon>Sphingobacteriia</taxon>
        <taxon>Sphingobacteriales</taxon>
        <taxon>Sphingobacteriaceae</taxon>
        <taxon>Mucilaginibacter</taxon>
    </lineage>
</organism>
<dbReference type="EMBL" id="WQLA01000001">
    <property type="protein sequence ID" value="MVN89833.1"/>
    <property type="molecule type" value="Genomic_DNA"/>
</dbReference>
<evidence type="ECO:0008006" key="3">
    <source>
        <dbReference type="Google" id="ProtNLM"/>
    </source>
</evidence>
<accession>A0A6I4IPE2</accession>
<keyword evidence="2" id="KW-1185">Reference proteome</keyword>